<dbReference type="GO" id="GO:0000812">
    <property type="term" value="C:Swr1 complex"/>
    <property type="evidence" value="ECO:0007669"/>
    <property type="project" value="TreeGrafter"/>
</dbReference>
<dbReference type="PROSITE" id="PS51279">
    <property type="entry name" value="BCNT_C"/>
    <property type="match status" value="1"/>
</dbReference>
<proteinExistence type="inferred from homology"/>
<comment type="caution">
    <text evidence="6">The sequence shown here is derived from an EMBL/GenBank/DDBJ whole genome shotgun (WGS) entry which is preliminary data.</text>
</comment>
<comment type="similarity">
    <text evidence="1">Belongs to the SWC5 family.</text>
</comment>
<protein>
    <recommendedName>
        <fullName evidence="2">SWR1-complex protein 5</fullName>
    </recommendedName>
</protein>
<reference evidence="6" key="1">
    <citation type="journal article" date="2021" name="Open Biol.">
        <title>Shared evolutionary footprints suggest mitochondrial oxidative damage underlies multiple complex I losses in fungi.</title>
        <authorList>
            <person name="Schikora-Tamarit M.A."/>
            <person name="Marcet-Houben M."/>
            <person name="Nosek J."/>
            <person name="Gabaldon T."/>
        </authorList>
    </citation>
    <scope>NUCLEOTIDE SEQUENCE</scope>
    <source>
        <strain evidence="6">CBS6341</strain>
    </source>
</reference>
<organism evidence="6 7">
    <name type="scientific">Wickerhamomyces mucosus</name>
    <dbReference type="NCBI Taxonomy" id="1378264"/>
    <lineage>
        <taxon>Eukaryota</taxon>
        <taxon>Fungi</taxon>
        <taxon>Dikarya</taxon>
        <taxon>Ascomycota</taxon>
        <taxon>Saccharomycotina</taxon>
        <taxon>Saccharomycetes</taxon>
        <taxon>Phaffomycetales</taxon>
        <taxon>Wickerhamomycetaceae</taxon>
        <taxon>Wickerhamomyces</taxon>
    </lineage>
</organism>
<evidence type="ECO:0000256" key="1">
    <source>
        <dbReference type="ARBA" id="ARBA00010465"/>
    </source>
</evidence>
<reference evidence="6" key="2">
    <citation type="submission" date="2021-01" db="EMBL/GenBank/DDBJ databases">
        <authorList>
            <person name="Schikora-Tamarit M.A."/>
        </authorList>
    </citation>
    <scope>NUCLEOTIDE SEQUENCE</scope>
    <source>
        <strain evidence="6">CBS6341</strain>
    </source>
</reference>
<dbReference type="EMBL" id="JAEUBF010000571">
    <property type="protein sequence ID" value="KAH3676537.1"/>
    <property type="molecule type" value="Genomic_DNA"/>
</dbReference>
<evidence type="ECO:0000313" key="6">
    <source>
        <dbReference type="EMBL" id="KAH3676537.1"/>
    </source>
</evidence>
<sequence length="306" mass="35788">MNKEDIKKKEEHEDDYIEEEDSDYDPNAIINQDSEFSESDNDNETIQNNKKRNFSKNEEKDTEIEVKRANYNSIENSEGGLIKTRSQRLQEDKLGKQFNINTLTLQTNTNINELWESLKSISNQRLKIKYSSNNIISSNNNSNQLNSKNLIKIKRSYEYAGEIITEEKWVNRDSAEAKAYINGLQNPLDLETNNSNNDNNDNNDNDNDNKNPNVNERGEKLRRIKKRKPLLEGIINGSIKPKFNTLEKSRVDFAKFVDKEGINDELIHHNKDGYLSKQDFLSRVEFHKDQTIKEIRKKELNNKQNE</sequence>
<dbReference type="AlphaFoldDB" id="A0A9P8PR31"/>
<dbReference type="PANTHER" id="PTHR48407">
    <property type="entry name" value="CRANIOFACIAL DEVELOPMENT PROTEIN 1"/>
    <property type="match status" value="1"/>
</dbReference>
<evidence type="ECO:0000259" key="5">
    <source>
        <dbReference type="PROSITE" id="PS51279"/>
    </source>
</evidence>
<feature type="region of interest" description="Disordered" evidence="4">
    <location>
        <begin position="1"/>
        <end position="61"/>
    </location>
</feature>
<dbReference type="InterPro" id="IPR027124">
    <property type="entry name" value="Swc5/CFDP1/2"/>
</dbReference>
<evidence type="ECO:0000313" key="7">
    <source>
        <dbReference type="Proteomes" id="UP000769528"/>
    </source>
</evidence>
<dbReference type="InterPro" id="IPR011421">
    <property type="entry name" value="BCNT-C"/>
</dbReference>
<dbReference type="OrthoDB" id="445677at2759"/>
<feature type="compositionally biased region" description="Acidic residues" evidence="4">
    <location>
        <begin position="12"/>
        <end position="24"/>
    </location>
</feature>
<keyword evidence="7" id="KW-1185">Reference proteome</keyword>
<dbReference type="PANTHER" id="PTHR48407:SF1">
    <property type="entry name" value="CRANIOFACIAL DEVELOPMENT PROTEIN 1"/>
    <property type="match status" value="1"/>
</dbReference>
<accession>A0A9P8PR31</accession>
<gene>
    <name evidence="6" type="ORF">WICMUC_001978</name>
</gene>
<name>A0A9P8PR31_9ASCO</name>
<comment type="function">
    <text evidence="3">Component of the SWR1 complex which mediates the ATP-dependent exchange of histone H2A for the H2A variant HZT1 leading to transcriptional regulation of selected genes by chromatin remodeling. Involved in chromosome stability.</text>
</comment>
<evidence type="ECO:0000256" key="2">
    <source>
        <dbReference type="ARBA" id="ARBA00019138"/>
    </source>
</evidence>
<evidence type="ECO:0000256" key="3">
    <source>
        <dbReference type="ARBA" id="ARBA00025222"/>
    </source>
</evidence>
<dbReference type="Proteomes" id="UP000769528">
    <property type="component" value="Unassembled WGS sequence"/>
</dbReference>
<evidence type="ECO:0000256" key="4">
    <source>
        <dbReference type="SAM" id="MobiDB-lite"/>
    </source>
</evidence>
<dbReference type="Pfam" id="PF07572">
    <property type="entry name" value="BCNT"/>
    <property type="match status" value="1"/>
</dbReference>
<feature type="domain" description="BCNT-C" evidence="5">
    <location>
        <begin position="225"/>
        <end position="302"/>
    </location>
</feature>
<feature type="compositionally biased region" description="Basic and acidic residues" evidence="4">
    <location>
        <begin position="1"/>
        <end position="11"/>
    </location>
</feature>
<feature type="region of interest" description="Disordered" evidence="4">
    <location>
        <begin position="186"/>
        <end position="222"/>
    </location>
</feature>